<keyword evidence="4" id="KW-1185">Reference proteome</keyword>
<feature type="domain" description="Histone deacetylase" evidence="2">
    <location>
        <begin position="620"/>
        <end position="748"/>
    </location>
</feature>
<dbReference type="SUPFAM" id="SSF52768">
    <property type="entry name" value="Arginase/deacetylase"/>
    <property type="match status" value="1"/>
</dbReference>
<feature type="compositionally biased region" description="Acidic residues" evidence="1">
    <location>
        <begin position="596"/>
        <end position="611"/>
    </location>
</feature>
<evidence type="ECO:0000256" key="1">
    <source>
        <dbReference type="SAM" id="MobiDB-lite"/>
    </source>
</evidence>
<proteinExistence type="predicted"/>
<dbReference type="STRING" id="65357.A0A024GDW4"/>
<dbReference type="CDD" id="cd11599">
    <property type="entry name" value="HDAC_classII_2"/>
    <property type="match status" value="1"/>
</dbReference>
<dbReference type="AlphaFoldDB" id="A0A024GDW4"/>
<dbReference type="InterPro" id="IPR036770">
    <property type="entry name" value="Ankyrin_rpt-contain_sf"/>
</dbReference>
<dbReference type="InterPro" id="IPR002110">
    <property type="entry name" value="Ankyrin_rpt"/>
</dbReference>
<dbReference type="PANTHER" id="PTHR10625:SF26">
    <property type="entry name" value="HISTONE DEACETYLASE DOMAIN-CONTAINING PROTEIN"/>
    <property type="match status" value="1"/>
</dbReference>
<accession>A0A024GDW4</accession>
<comment type="caution">
    <text evidence="3">The sequence shown here is derived from an EMBL/GenBank/DDBJ whole genome shotgun (WGS) entry which is preliminary data.</text>
</comment>
<dbReference type="GO" id="GO:0005737">
    <property type="term" value="C:cytoplasm"/>
    <property type="evidence" value="ECO:0007669"/>
    <property type="project" value="TreeGrafter"/>
</dbReference>
<dbReference type="EMBL" id="CAIX01000082">
    <property type="protein sequence ID" value="CCI44928.1"/>
    <property type="molecule type" value="Genomic_DNA"/>
</dbReference>
<evidence type="ECO:0000313" key="3">
    <source>
        <dbReference type="EMBL" id="CCI44928.1"/>
    </source>
</evidence>
<dbReference type="GO" id="GO:0040029">
    <property type="term" value="P:epigenetic regulation of gene expression"/>
    <property type="evidence" value="ECO:0007669"/>
    <property type="project" value="TreeGrafter"/>
</dbReference>
<name>A0A024GDW4_9STRA</name>
<dbReference type="InterPro" id="IPR023696">
    <property type="entry name" value="Ureohydrolase_dom_sf"/>
</dbReference>
<sequence>MSEIVENQSTASDDIDDCNLAHIQHNQYYIHNLIENGNDQLLCRLLSPKQNDKEDASFQGLQVKMAAEAFLLEKDETGCLPIHIGIIHQRVECVEYLIQYSIPLTCSMIRQQCGDLETPFFHLLLRVGALNAEFATRIVRYVTTVFISDTVGRWIENLTDDHKKELELVLWETLNQKDDEGNTVFHLCARNDLIDCFKMFVSFYMKHSVLHEKDGNDWTISTVLERHNRVGYRPLHVAMKYQSILVAKGLLEDHHVCVSAATSNTKQNPAHIAASVGFTQGLKLLRQMDHSIFSQENFCGNTPIQIAKNCGFLHASQVLTLDQTQSKSDQEIDTMLNSSTVFLHHDDCFQHLPTAYYRRGEQEPPPECPERLETLLNSTYGILRSKEFLEHHVVHDTNIPHADIADILRVHEYHYVNKIQQCCERLKDDASSTASLDSDTALSSNSYKAATRAAGAVCRAVDLLMQSKHTNAFCLVRPPGHHAGPVGKVVSINDPEGSNGFCLFNNVAIGAAYARSIYKHAGLENIAILDFDVHHGNGTEEIVRHLIPRKKIVPFETAYGEGSHSVHQYKPWRSTDDTDHVFFCSVHGYGVKMEDREDNDDDEYVDDDDDDEKAKPRGWFYPASGATNETKPSSAPYIWNVGLDHPPCDYREKSSGLMKKYKASRNAISRLRWRQVFREEILPALLRFKPDIIFLSSGFDAHTKEYVNWGYVSLLEQDYEWLTDQIKLVAETCCQGRIVSVLEGGYNFHGRMISPFARSVAAHARSLIRPSKAVWSFDSAEAEKQLEERLLRQHQEHLSITEQKIQSSTLLVGKPMHPELLQDQTEVESLEGRGKRKRKAVDYVALAEQLAQEDGCA</sequence>
<dbReference type="GO" id="GO:0000118">
    <property type="term" value="C:histone deacetylase complex"/>
    <property type="evidence" value="ECO:0007669"/>
    <property type="project" value="TreeGrafter"/>
</dbReference>
<dbReference type="SMART" id="SM00248">
    <property type="entry name" value="ANK"/>
    <property type="match status" value="4"/>
</dbReference>
<organism evidence="3 4">
    <name type="scientific">Albugo candida</name>
    <dbReference type="NCBI Taxonomy" id="65357"/>
    <lineage>
        <taxon>Eukaryota</taxon>
        <taxon>Sar</taxon>
        <taxon>Stramenopiles</taxon>
        <taxon>Oomycota</taxon>
        <taxon>Peronosporomycetes</taxon>
        <taxon>Albuginales</taxon>
        <taxon>Albuginaceae</taxon>
        <taxon>Albugo</taxon>
    </lineage>
</organism>
<dbReference type="InterPro" id="IPR023801">
    <property type="entry name" value="His_deacetylse_dom"/>
</dbReference>
<evidence type="ECO:0000313" key="4">
    <source>
        <dbReference type="Proteomes" id="UP000053237"/>
    </source>
</evidence>
<dbReference type="InterPro" id="IPR037138">
    <property type="entry name" value="His_deacetylse_dom_sf"/>
</dbReference>
<feature type="region of interest" description="Disordered" evidence="1">
    <location>
        <begin position="594"/>
        <end position="631"/>
    </location>
</feature>
<evidence type="ECO:0000259" key="2">
    <source>
        <dbReference type="Pfam" id="PF00850"/>
    </source>
</evidence>
<reference evidence="3 4" key="1">
    <citation type="submission" date="2012-05" db="EMBL/GenBank/DDBJ databases">
        <title>Recombination and specialization in a pathogen metapopulation.</title>
        <authorList>
            <person name="Gardiner A."/>
            <person name="Kemen E."/>
            <person name="Schultz-Larsen T."/>
            <person name="MacLean D."/>
            <person name="Van Oosterhout C."/>
            <person name="Jones J.D.G."/>
        </authorList>
    </citation>
    <scope>NUCLEOTIDE SEQUENCE [LARGE SCALE GENOMIC DNA]</scope>
    <source>
        <strain evidence="3 4">Ac Nc2</strain>
    </source>
</reference>
<dbReference type="Proteomes" id="UP000053237">
    <property type="component" value="Unassembled WGS sequence"/>
</dbReference>
<dbReference type="Gene3D" id="3.40.800.20">
    <property type="entry name" value="Histone deacetylase domain"/>
    <property type="match status" value="1"/>
</dbReference>
<dbReference type="Gene3D" id="1.25.40.20">
    <property type="entry name" value="Ankyrin repeat-containing domain"/>
    <property type="match status" value="1"/>
</dbReference>
<dbReference type="SUPFAM" id="SSF48403">
    <property type="entry name" value="Ankyrin repeat"/>
    <property type="match status" value="1"/>
</dbReference>
<protein>
    <recommendedName>
        <fullName evidence="2">Histone deacetylase domain-containing protein</fullName>
    </recommendedName>
</protein>
<dbReference type="GO" id="GO:0004407">
    <property type="term" value="F:histone deacetylase activity"/>
    <property type="evidence" value="ECO:0007669"/>
    <property type="project" value="TreeGrafter"/>
</dbReference>
<feature type="domain" description="Histone deacetylase" evidence="2">
    <location>
        <begin position="366"/>
        <end position="590"/>
    </location>
</feature>
<dbReference type="OrthoDB" id="424012at2759"/>
<dbReference type="InParanoid" id="A0A024GDW4"/>
<dbReference type="Pfam" id="PF00850">
    <property type="entry name" value="Hist_deacetyl"/>
    <property type="match status" value="2"/>
</dbReference>
<dbReference type="PANTHER" id="PTHR10625">
    <property type="entry name" value="HISTONE DEACETYLASE HDAC1-RELATED"/>
    <property type="match status" value="1"/>
</dbReference>
<gene>
    <name evidence="3" type="ORF">BN9_057520</name>
</gene>